<sequence length="22" mass="2548">MELQNKHACGHSTRRHNGSREV</sequence>
<reference evidence="3" key="1">
    <citation type="journal article" date="2021" name="BMC Genomics">
        <title>Chromosome-level genome assembly and manually-curated proteome of model necrotroph Parastagonospora nodorum Sn15 reveals a genome-wide trove of candidate effector homologs, and redundancy of virulence-related functions within an accessory chromosome.</title>
        <authorList>
            <person name="Bertazzoni S."/>
            <person name="Jones D.A.B."/>
            <person name="Phan H.T."/>
            <person name="Tan K.-C."/>
            <person name="Hane J.K."/>
        </authorList>
    </citation>
    <scope>NUCLEOTIDE SEQUENCE [LARGE SCALE GENOMIC DNA]</scope>
    <source>
        <strain evidence="3">SN15 / ATCC MYA-4574 / FGSC 10173)</strain>
    </source>
</reference>
<evidence type="ECO:0000313" key="3">
    <source>
        <dbReference type="Proteomes" id="UP000663193"/>
    </source>
</evidence>
<dbReference type="EMBL" id="CP069036">
    <property type="protein sequence ID" value="QRD03112.1"/>
    <property type="molecule type" value="Genomic_DNA"/>
</dbReference>
<protein>
    <submittedName>
        <fullName evidence="2">Uncharacterized protein</fullName>
    </submittedName>
</protein>
<organism evidence="2 3">
    <name type="scientific">Phaeosphaeria nodorum (strain SN15 / ATCC MYA-4574 / FGSC 10173)</name>
    <name type="common">Glume blotch fungus</name>
    <name type="synonym">Parastagonospora nodorum</name>
    <dbReference type="NCBI Taxonomy" id="321614"/>
    <lineage>
        <taxon>Eukaryota</taxon>
        <taxon>Fungi</taxon>
        <taxon>Dikarya</taxon>
        <taxon>Ascomycota</taxon>
        <taxon>Pezizomycotina</taxon>
        <taxon>Dothideomycetes</taxon>
        <taxon>Pleosporomycetidae</taxon>
        <taxon>Pleosporales</taxon>
        <taxon>Pleosporineae</taxon>
        <taxon>Phaeosphaeriaceae</taxon>
        <taxon>Parastagonospora</taxon>
    </lineage>
</organism>
<feature type="compositionally biased region" description="Basic residues" evidence="1">
    <location>
        <begin position="8"/>
        <end position="22"/>
    </location>
</feature>
<proteinExistence type="predicted"/>
<name>A0A7U2I7N8_PHANO</name>
<accession>A0A7U2I7N8</accession>
<dbReference type="AlphaFoldDB" id="A0A7U2I7N8"/>
<evidence type="ECO:0000313" key="2">
    <source>
        <dbReference type="EMBL" id="QRD03112.1"/>
    </source>
</evidence>
<gene>
    <name evidence="2" type="ORF">JI435_141230</name>
</gene>
<dbReference type="VEuPathDB" id="FungiDB:JI435_141230"/>
<evidence type="ECO:0000256" key="1">
    <source>
        <dbReference type="SAM" id="MobiDB-lite"/>
    </source>
</evidence>
<dbReference type="Proteomes" id="UP000663193">
    <property type="component" value="Chromosome 14"/>
</dbReference>
<keyword evidence="3" id="KW-1185">Reference proteome</keyword>
<feature type="region of interest" description="Disordered" evidence="1">
    <location>
        <begin position="1"/>
        <end position="22"/>
    </location>
</feature>